<comment type="caution">
    <text evidence="1">The sequence shown here is derived from an EMBL/GenBank/DDBJ whole genome shotgun (WGS) entry which is preliminary data.</text>
</comment>
<gene>
    <name evidence="1" type="ORF">ANCCAN_13276</name>
</gene>
<evidence type="ECO:0000313" key="2">
    <source>
        <dbReference type="Proteomes" id="UP000252519"/>
    </source>
</evidence>
<organism evidence="1 2">
    <name type="scientific">Ancylostoma caninum</name>
    <name type="common">Dog hookworm</name>
    <dbReference type="NCBI Taxonomy" id="29170"/>
    <lineage>
        <taxon>Eukaryota</taxon>
        <taxon>Metazoa</taxon>
        <taxon>Ecdysozoa</taxon>
        <taxon>Nematoda</taxon>
        <taxon>Chromadorea</taxon>
        <taxon>Rhabditida</taxon>
        <taxon>Rhabditina</taxon>
        <taxon>Rhabditomorpha</taxon>
        <taxon>Strongyloidea</taxon>
        <taxon>Ancylostomatidae</taxon>
        <taxon>Ancylostomatinae</taxon>
        <taxon>Ancylostoma</taxon>
    </lineage>
</organism>
<dbReference type="Proteomes" id="UP000252519">
    <property type="component" value="Unassembled WGS sequence"/>
</dbReference>
<evidence type="ECO:0000313" key="1">
    <source>
        <dbReference type="EMBL" id="RCN40786.1"/>
    </source>
</evidence>
<reference evidence="1 2" key="1">
    <citation type="submission" date="2014-10" db="EMBL/GenBank/DDBJ databases">
        <title>Draft genome of the hookworm Ancylostoma caninum.</title>
        <authorList>
            <person name="Mitreva M."/>
        </authorList>
    </citation>
    <scope>NUCLEOTIDE SEQUENCE [LARGE SCALE GENOMIC DNA]</scope>
    <source>
        <strain evidence="1 2">Baltimore</strain>
    </source>
</reference>
<dbReference type="EMBL" id="JOJR01000267">
    <property type="protein sequence ID" value="RCN40786.1"/>
    <property type="molecule type" value="Genomic_DNA"/>
</dbReference>
<keyword evidence="2" id="KW-1185">Reference proteome</keyword>
<accession>A0A368G8R2</accession>
<proteinExistence type="predicted"/>
<sequence>MPYIWPKNFLKTSCLLIISGTPLGMHPEDAVIGYLALYTFASACTISRAGGVCQVGPSARPVVHKHMLKKTRLSYVPILAKTAMSPIY</sequence>
<dbReference type="AlphaFoldDB" id="A0A368G8R2"/>
<protein>
    <submittedName>
        <fullName evidence="1">Uncharacterized protein</fullName>
    </submittedName>
</protein>
<name>A0A368G8R2_ANCCA</name>